<sequence length="641" mass="69105">MLVQAQSVAATSRSSSMLSSGSWRLARAAAAVVARPHRLQPAGRLRALASSAAEATSAEAASQQAAQQPAAAASQQQQGEKQPKQPKQPKGGKQQGGKKGGAAESTSSDADIRKLRIQKAEELRAAGREPYAYGFPRTHTAAELQQLYADLPDGAVAEGASVAVAGRVMSRRFMGKLAFFKLVDASGSVQLYIERAVLDEAQPEAFAQLKSLVDSGDIVGVRGGIKRTEKGELSVMVTSLEVLTKSLLPLPDKWHGLADVEARYRKRYLDMIVTPGVVDTFKARSRAISTMRRMLEEDGFLEVETPVLESSAGGADARPFVTYHNTLRRNFTLRIATELHLKRLVVGGLERVFEIGRIFRNEGISARHNPEFTSIELYQAYADYSDMMDLTERIIRTCAQAVCGQLQLPYQGQVLDFEQPFARKTMHELVQEKTGVDFGQFGADVEAARAAALVALRQHPDTHLVQAAVAKAPSVGHVLNEVFEGLVESSLQQPTFVLDHPLEISPLAKPHRSRPGVVERFELFVAGRELANSFSELTDPVDQRQRLEAQVAAHHAAVEAQAAAAAAAAAANGSGGGAAASSDKDGEEEEAYEVALDEDFLAALEYGMPPTGGMGMGIDRLVMLLTDSPSIRDVIAFPLMK</sequence>
<evidence type="ECO:0000256" key="9">
    <source>
        <dbReference type="ARBA" id="ARBA00030563"/>
    </source>
</evidence>
<keyword evidence="3" id="KW-0436">Ligase</keyword>
<dbReference type="NCBIfam" id="NF001756">
    <property type="entry name" value="PRK00484.1"/>
    <property type="match status" value="1"/>
</dbReference>
<evidence type="ECO:0000313" key="14">
    <source>
        <dbReference type="EMBL" id="PRW57128.1"/>
    </source>
</evidence>
<comment type="similarity">
    <text evidence="1">Belongs to the class-II aminoacyl-tRNA synthetase family.</text>
</comment>
<organism evidence="14 15">
    <name type="scientific">Chlorella sorokiniana</name>
    <name type="common">Freshwater green alga</name>
    <dbReference type="NCBI Taxonomy" id="3076"/>
    <lineage>
        <taxon>Eukaryota</taxon>
        <taxon>Viridiplantae</taxon>
        <taxon>Chlorophyta</taxon>
        <taxon>core chlorophytes</taxon>
        <taxon>Trebouxiophyceae</taxon>
        <taxon>Chlorellales</taxon>
        <taxon>Chlorellaceae</taxon>
        <taxon>Chlorella clade</taxon>
        <taxon>Chlorella</taxon>
    </lineage>
</organism>
<dbReference type="InterPro" id="IPR045864">
    <property type="entry name" value="aa-tRNA-synth_II/BPL/LPL"/>
</dbReference>
<evidence type="ECO:0000256" key="7">
    <source>
        <dbReference type="ARBA" id="ARBA00022917"/>
    </source>
</evidence>
<dbReference type="Pfam" id="PF00152">
    <property type="entry name" value="tRNA-synt_2"/>
    <property type="match status" value="1"/>
</dbReference>
<dbReference type="NCBIfam" id="TIGR00499">
    <property type="entry name" value="lysS_bact"/>
    <property type="match status" value="1"/>
</dbReference>
<keyword evidence="4" id="KW-0479">Metal-binding</keyword>
<dbReference type="GO" id="GO:0004824">
    <property type="term" value="F:lysine-tRNA ligase activity"/>
    <property type="evidence" value="ECO:0007669"/>
    <property type="project" value="UniProtKB-EC"/>
</dbReference>
<dbReference type="Proteomes" id="UP000239899">
    <property type="component" value="Unassembled WGS sequence"/>
</dbReference>
<dbReference type="SUPFAM" id="SSF50249">
    <property type="entry name" value="Nucleic acid-binding proteins"/>
    <property type="match status" value="1"/>
</dbReference>
<comment type="catalytic activity">
    <reaction evidence="10 11">
        <text>tRNA(Lys) + L-lysine + ATP = L-lysyl-tRNA(Lys) + AMP + diphosphate</text>
        <dbReference type="Rhea" id="RHEA:20792"/>
        <dbReference type="Rhea" id="RHEA-COMP:9696"/>
        <dbReference type="Rhea" id="RHEA-COMP:9697"/>
        <dbReference type="ChEBI" id="CHEBI:30616"/>
        <dbReference type="ChEBI" id="CHEBI:32551"/>
        <dbReference type="ChEBI" id="CHEBI:33019"/>
        <dbReference type="ChEBI" id="CHEBI:78442"/>
        <dbReference type="ChEBI" id="CHEBI:78529"/>
        <dbReference type="ChEBI" id="CHEBI:456215"/>
        <dbReference type="EC" id="6.1.1.6"/>
    </reaction>
</comment>
<keyword evidence="7" id="KW-0648">Protein biosynthesis</keyword>
<gene>
    <name evidence="14" type="ORF">C2E21_4291</name>
</gene>
<evidence type="ECO:0000256" key="5">
    <source>
        <dbReference type="ARBA" id="ARBA00022741"/>
    </source>
</evidence>
<reference evidence="14 15" key="1">
    <citation type="journal article" date="2018" name="Plant J.">
        <title>Genome sequences of Chlorella sorokiniana UTEX 1602 and Micractinium conductrix SAG 241.80: implications to maltose excretion by a green alga.</title>
        <authorList>
            <person name="Arriola M.B."/>
            <person name="Velmurugan N."/>
            <person name="Zhang Y."/>
            <person name="Plunkett M.H."/>
            <person name="Hondzo H."/>
            <person name="Barney B.M."/>
        </authorList>
    </citation>
    <scope>NUCLEOTIDE SEQUENCE [LARGE SCALE GENOMIC DNA]</scope>
    <source>
        <strain evidence="15">UTEX 1602</strain>
    </source>
</reference>
<dbReference type="InterPro" id="IPR006195">
    <property type="entry name" value="aa-tRNA-synth_II"/>
</dbReference>
<dbReference type="InterPro" id="IPR004364">
    <property type="entry name" value="Aa-tRNA-synt_II"/>
</dbReference>
<dbReference type="STRING" id="3076.A0A2P6TST0"/>
<keyword evidence="15" id="KW-1185">Reference proteome</keyword>
<dbReference type="EMBL" id="LHPG02000007">
    <property type="protein sequence ID" value="PRW57128.1"/>
    <property type="molecule type" value="Genomic_DNA"/>
</dbReference>
<evidence type="ECO:0000256" key="2">
    <source>
        <dbReference type="ARBA" id="ARBA00013166"/>
    </source>
</evidence>
<dbReference type="InterPro" id="IPR012340">
    <property type="entry name" value="NA-bd_OB-fold"/>
</dbReference>
<dbReference type="InterPro" id="IPR044136">
    <property type="entry name" value="Lys-tRNA-ligase_II_N"/>
</dbReference>
<dbReference type="FunFam" id="3.30.930.10:FF:000067">
    <property type="entry name" value="Lysine--tRNA ligase"/>
    <property type="match status" value="1"/>
</dbReference>
<dbReference type="EC" id="6.1.1.6" evidence="2 11"/>
<dbReference type="Gene3D" id="3.30.930.10">
    <property type="entry name" value="Bira Bifunctional Protein, Domain 2"/>
    <property type="match status" value="1"/>
</dbReference>
<evidence type="ECO:0000259" key="13">
    <source>
        <dbReference type="PROSITE" id="PS50862"/>
    </source>
</evidence>
<dbReference type="CDD" id="cd04322">
    <property type="entry name" value="LysRS_N"/>
    <property type="match status" value="1"/>
</dbReference>
<evidence type="ECO:0000256" key="3">
    <source>
        <dbReference type="ARBA" id="ARBA00022598"/>
    </source>
</evidence>
<dbReference type="AlphaFoldDB" id="A0A2P6TST0"/>
<feature type="compositionally biased region" description="Low complexity" evidence="12">
    <location>
        <begin position="49"/>
        <end position="80"/>
    </location>
</feature>
<dbReference type="HAMAP" id="MF_00252">
    <property type="entry name" value="Lys_tRNA_synth_class2"/>
    <property type="match status" value="1"/>
</dbReference>
<accession>A0A2P6TST0</accession>
<keyword evidence="8" id="KW-0030">Aminoacyl-tRNA synthetase</keyword>
<dbReference type="InterPro" id="IPR002313">
    <property type="entry name" value="Lys-tRNA-ligase_II"/>
</dbReference>
<evidence type="ECO:0000313" key="15">
    <source>
        <dbReference type="Proteomes" id="UP000239899"/>
    </source>
</evidence>
<dbReference type="OrthoDB" id="21243at2759"/>
<name>A0A2P6TST0_CHLSO</name>
<evidence type="ECO:0000256" key="12">
    <source>
        <dbReference type="SAM" id="MobiDB-lite"/>
    </source>
</evidence>
<dbReference type="GO" id="GO:0005829">
    <property type="term" value="C:cytosol"/>
    <property type="evidence" value="ECO:0007669"/>
    <property type="project" value="TreeGrafter"/>
</dbReference>
<dbReference type="GO" id="GO:0000049">
    <property type="term" value="F:tRNA binding"/>
    <property type="evidence" value="ECO:0007669"/>
    <property type="project" value="TreeGrafter"/>
</dbReference>
<dbReference type="PANTHER" id="PTHR42918">
    <property type="entry name" value="LYSYL-TRNA SYNTHETASE"/>
    <property type="match status" value="1"/>
</dbReference>
<evidence type="ECO:0000256" key="6">
    <source>
        <dbReference type="ARBA" id="ARBA00022840"/>
    </source>
</evidence>
<dbReference type="GO" id="GO:0006430">
    <property type="term" value="P:lysyl-tRNA aminoacylation"/>
    <property type="evidence" value="ECO:0007669"/>
    <property type="project" value="InterPro"/>
</dbReference>
<evidence type="ECO:0000256" key="11">
    <source>
        <dbReference type="RuleBase" id="RU003748"/>
    </source>
</evidence>
<dbReference type="SUPFAM" id="SSF55681">
    <property type="entry name" value="Class II aaRS and biotin synthetases"/>
    <property type="match status" value="1"/>
</dbReference>
<comment type="caution">
    <text evidence="14">The sequence shown here is derived from an EMBL/GenBank/DDBJ whole genome shotgun (WGS) entry which is preliminary data.</text>
</comment>
<feature type="domain" description="Aminoacyl-transfer RNA synthetases class-II family profile" evidence="13">
    <location>
        <begin position="281"/>
        <end position="638"/>
    </location>
</feature>
<dbReference type="PANTHER" id="PTHR42918:SF15">
    <property type="entry name" value="LYSINE--TRNA LIGASE, CHLOROPLASTIC_MITOCHONDRIAL"/>
    <property type="match status" value="1"/>
</dbReference>
<dbReference type="GO" id="GO:0005524">
    <property type="term" value="F:ATP binding"/>
    <property type="evidence" value="ECO:0007669"/>
    <property type="project" value="UniProtKB-KW"/>
</dbReference>
<dbReference type="Gene3D" id="2.40.50.140">
    <property type="entry name" value="Nucleic acid-binding proteins"/>
    <property type="match status" value="1"/>
</dbReference>
<protein>
    <recommendedName>
        <fullName evidence="2 11">Lysine--tRNA ligase</fullName>
        <ecNumber evidence="2 11">6.1.1.6</ecNumber>
    </recommendedName>
    <alternativeName>
        <fullName evidence="9 11">Lysyl-tRNA synthetase</fullName>
    </alternativeName>
</protein>
<keyword evidence="5" id="KW-0547">Nucleotide-binding</keyword>
<dbReference type="PRINTS" id="PR00982">
    <property type="entry name" value="TRNASYNTHLYS"/>
</dbReference>
<feature type="region of interest" description="Disordered" evidence="12">
    <location>
        <begin position="1"/>
        <end position="113"/>
    </location>
</feature>
<evidence type="ECO:0000256" key="8">
    <source>
        <dbReference type="ARBA" id="ARBA00023146"/>
    </source>
</evidence>
<dbReference type="FunFam" id="2.40.50.140:FF:000024">
    <property type="entry name" value="Lysine--tRNA ligase"/>
    <property type="match status" value="1"/>
</dbReference>
<dbReference type="Pfam" id="PF01336">
    <property type="entry name" value="tRNA_anti-codon"/>
    <property type="match status" value="1"/>
</dbReference>
<evidence type="ECO:0000256" key="4">
    <source>
        <dbReference type="ARBA" id="ARBA00022723"/>
    </source>
</evidence>
<dbReference type="PROSITE" id="PS50862">
    <property type="entry name" value="AA_TRNA_LIGASE_II"/>
    <property type="match status" value="1"/>
</dbReference>
<dbReference type="GO" id="GO:0046872">
    <property type="term" value="F:metal ion binding"/>
    <property type="evidence" value="ECO:0007669"/>
    <property type="project" value="UniProtKB-KW"/>
</dbReference>
<proteinExistence type="inferred from homology"/>
<evidence type="ECO:0000256" key="10">
    <source>
        <dbReference type="ARBA" id="ARBA00048573"/>
    </source>
</evidence>
<feature type="compositionally biased region" description="Low complexity" evidence="12">
    <location>
        <begin position="1"/>
        <end position="34"/>
    </location>
</feature>
<keyword evidence="6" id="KW-0067">ATP-binding</keyword>
<dbReference type="InterPro" id="IPR004365">
    <property type="entry name" value="NA-bd_OB_tRNA"/>
</dbReference>
<dbReference type="CDD" id="cd00775">
    <property type="entry name" value="LysRS_core"/>
    <property type="match status" value="1"/>
</dbReference>
<dbReference type="InterPro" id="IPR018149">
    <property type="entry name" value="Lys-tRNA-synth_II_C"/>
</dbReference>
<evidence type="ECO:0000256" key="1">
    <source>
        <dbReference type="ARBA" id="ARBA00008226"/>
    </source>
</evidence>